<dbReference type="AlphaFoldDB" id="A0A7W9L283"/>
<protein>
    <recommendedName>
        <fullName evidence="4">DUF2798 domain-containing protein</fullName>
    </recommendedName>
</protein>
<evidence type="ECO:0000256" key="1">
    <source>
        <dbReference type="SAM" id="Phobius"/>
    </source>
</evidence>
<organism evidence="2 3">
    <name type="scientific">Prosthecomicrobium pneumaticum</name>
    <dbReference type="NCBI Taxonomy" id="81895"/>
    <lineage>
        <taxon>Bacteria</taxon>
        <taxon>Pseudomonadati</taxon>
        <taxon>Pseudomonadota</taxon>
        <taxon>Alphaproteobacteria</taxon>
        <taxon>Hyphomicrobiales</taxon>
        <taxon>Kaistiaceae</taxon>
        <taxon>Prosthecomicrobium</taxon>
    </lineage>
</organism>
<sequence>MSLPFHFLRPRKLPARFNAAAFPFVLSIAMTAIVSAVSTLKSLGFAPGFPGRWLSAWGLSWLIAYPVLLLILPAVRRIVAAVVVQPPLRR</sequence>
<keyword evidence="1" id="KW-1133">Transmembrane helix</keyword>
<feature type="transmembrane region" description="Helical" evidence="1">
    <location>
        <begin position="21"/>
        <end position="43"/>
    </location>
</feature>
<evidence type="ECO:0000313" key="2">
    <source>
        <dbReference type="EMBL" id="MBB5753307.1"/>
    </source>
</evidence>
<feature type="transmembrane region" description="Helical" evidence="1">
    <location>
        <begin position="63"/>
        <end position="84"/>
    </location>
</feature>
<keyword evidence="3" id="KW-1185">Reference proteome</keyword>
<proteinExistence type="predicted"/>
<keyword evidence="1" id="KW-0472">Membrane</keyword>
<evidence type="ECO:0000313" key="3">
    <source>
        <dbReference type="Proteomes" id="UP000523821"/>
    </source>
</evidence>
<accession>A0A7W9L283</accession>
<evidence type="ECO:0008006" key="4">
    <source>
        <dbReference type="Google" id="ProtNLM"/>
    </source>
</evidence>
<keyword evidence="1" id="KW-0812">Transmembrane</keyword>
<name>A0A7W9L283_9HYPH</name>
<gene>
    <name evidence="2" type="ORF">GGQ63_002373</name>
</gene>
<dbReference type="InterPro" id="IPR021529">
    <property type="entry name" value="DUF2798"/>
</dbReference>
<dbReference type="RefSeq" id="WP_183855990.1">
    <property type="nucleotide sequence ID" value="NZ_JACHOO010000004.1"/>
</dbReference>
<comment type="caution">
    <text evidence="2">The sequence shown here is derived from an EMBL/GenBank/DDBJ whole genome shotgun (WGS) entry which is preliminary data.</text>
</comment>
<dbReference type="EMBL" id="JACHOO010000004">
    <property type="protein sequence ID" value="MBB5753307.1"/>
    <property type="molecule type" value="Genomic_DNA"/>
</dbReference>
<dbReference type="Pfam" id="PF11391">
    <property type="entry name" value="DUF2798"/>
    <property type="match status" value="1"/>
</dbReference>
<reference evidence="2 3" key="1">
    <citation type="submission" date="2020-08" db="EMBL/GenBank/DDBJ databases">
        <title>Genomic Encyclopedia of Type Strains, Phase IV (KMG-IV): sequencing the most valuable type-strain genomes for metagenomic binning, comparative biology and taxonomic classification.</title>
        <authorList>
            <person name="Goeker M."/>
        </authorList>
    </citation>
    <scope>NUCLEOTIDE SEQUENCE [LARGE SCALE GENOMIC DNA]</scope>
    <source>
        <strain evidence="2 3">DSM 16268</strain>
    </source>
</reference>
<dbReference type="Proteomes" id="UP000523821">
    <property type="component" value="Unassembled WGS sequence"/>
</dbReference>